<accession>A0A182JN22</accession>
<protein>
    <submittedName>
        <fullName evidence="1">Uncharacterized protein</fullName>
    </submittedName>
</protein>
<organism evidence="1">
    <name type="scientific">Anopheles atroparvus</name>
    <name type="common">European mosquito</name>
    <dbReference type="NCBI Taxonomy" id="41427"/>
    <lineage>
        <taxon>Eukaryota</taxon>
        <taxon>Metazoa</taxon>
        <taxon>Ecdysozoa</taxon>
        <taxon>Arthropoda</taxon>
        <taxon>Hexapoda</taxon>
        <taxon>Insecta</taxon>
        <taxon>Pterygota</taxon>
        <taxon>Neoptera</taxon>
        <taxon>Endopterygota</taxon>
        <taxon>Diptera</taxon>
        <taxon>Nematocera</taxon>
        <taxon>Culicoidea</taxon>
        <taxon>Culicidae</taxon>
        <taxon>Anophelinae</taxon>
        <taxon>Anopheles</taxon>
    </lineage>
</organism>
<dbReference type="AlphaFoldDB" id="A0A182JN22"/>
<dbReference type="VEuPathDB" id="VectorBase:AATE021127"/>
<sequence>MNEPNAAASRWENILNKPAGNWKEMVRRDRSDDMLPEIAHHHGAQSDETTLEITNPPTVARKQKLSQTDRAGGGVFWSHFVPCAHANILSIVLFMASSSSFLDIFYQWKDKS</sequence>
<dbReference type="EnsemblMetazoa" id="AATE021127-RA">
    <property type="protein sequence ID" value="AATE021127-PA.1"/>
    <property type="gene ID" value="AATE021127"/>
</dbReference>
<name>A0A182JN22_ANOAO</name>
<reference evidence="1" key="1">
    <citation type="submission" date="2022-08" db="UniProtKB">
        <authorList>
            <consortium name="EnsemblMetazoa"/>
        </authorList>
    </citation>
    <scope>IDENTIFICATION</scope>
    <source>
        <strain evidence="1">EBRO</strain>
    </source>
</reference>
<evidence type="ECO:0000313" key="1">
    <source>
        <dbReference type="EnsemblMetazoa" id="AATE021127-PA.1"/>
    </source>
</evidence>
<proteinExistence type="predicted"/>